<comment type="caution">
    <text evidence="1">The sequence shown here is derived from an EMBL/GenBank/DDBJ whole genome shotgun (WGS) entry which is preliminary data.</text>
</comment>
<evidence type="ECO:0000313" key="1">
    <source>
        <dbReference type="EMBL" id="KAI8423403.1"/>
    </source>
</evidence>
<dbReference type="Proteomes" id="UP001064048">
    <property type="component" value="Chromosome 22"/>
</dbReference>
<name>A0ACC0JH35_CHOFU</name>
<reference evidence="1 2" key="1">
    <citation type="journal article" date="2022" name="Genome Biol. Evol.">
        <title>The Spruce Budworm Genome: Reconstructing the Evolutionary History of Antifreeze Proteins.</title>
        <authorList>
            <person name="Beliveau C."/>
            <person name="Gagne P."/>
            <person name="Picq S."/>
            <person name="Vernygora O."/>
            <person name="Keeling C.I."/>
            <person name="Pinkney K."/>
            <person name="Doucet D."/>
            <person name="Wen F."/>
            <person name="Johnston J.S."/>
            <person name="Maaroufi H."/>
            <person name="Boyle B."/>
            <person name="Laroche J."/>
            <person name="Dewar K."/>
            <person name="Juretic N."/>
            <person name="Blackburn G."/>
            <person name="Nisole A."/>
            <person name="Brunet B."/>
            <person name="Brandao M."/>
            <person name="Lumley L."/>
            <person name="Duan J."/>
            <person name="Quan G."/>
            <person name="Lucarotti C.J."/>
            <person name="Roe A.D."/>
            <person name="Sperling F.A.H."/>
            <person name="Levesque R.C."/>
            <person name="Cusson M."/>
        </authorList>
    </citation>
    <scope>NUCLEOTIDE SEQUENCE [LARGE SCALE GENOMIC DNA]</scope>
    <source>
        <strain evidence="1">Glfc:IPQL:Cfum</strain>
    </source>
</reference>
<accession>A0ACC0JH35</accession>
<proteinExistence type="predicted"/>
<dbReference type="EMBL" id="CM046122">
    <property type="protein sequence ID" value="KAI8423403.1"/>
    <property type="molecule type" value="Genomic_DNA"/>
</dbReference>
<gene>
    <name evidence="1" type="ORF">MSG28_012550</name>
</gene>
<sequence>MSWRGRDERGSRWESQGQDRQERWAERGRSPVWDMRRDSPERARREPHYRASRDRYERYDRDPERYERDPDRDRDRDRRERYERDERRARSRERHERPRSRERSREHSREHSRRRSPRRERERDVPAPPSPPNISAMDLERPESASSREPSRERDSVDRYDTKDDQSVNASPGDWFCKCGSYNFKRRQVCYRRNCHGKRSEGTVIGADAERHSTDGMGITKRLLFRRLDALTTEEKF</sequence>
<keyword evidence="2" id="KW-1185">Reference proteome</keyword>
<evidence type="ECO:0000313" key="2">
    <source>
        <dbReference type="Proteomes" id="UP001064048"/>
    </source>
</evidence>
<organism evidence="1 2">
    <name type="scientific">Choristoneura fumiferana</name>
    <name type="common">Spruce budworm moth</name>
    <name type="synonym">Archips fumiferana</name>
    <dbReference type="NCBI Taxonomy" id="7141"/>
    <lineage>
        <taxon>Eukaryota</taxon>
        <taxon>Metazoa</taxon>
        <taxon>Ecdysozoa</taxon>
        <taxon>Arthropoda</taxon>
        <taxon>Hexapoda</taxon>
        <taxon>Insecta</taxon>
        <taxon>Pterygota</taxon>
        <taxon>Neoptera</taxon>
        <taxon>Endopterygota</taxon>
        <taxon>Lepidoptera</taxon>
        <taxon>Glossata</taxon>
        <taxon>Ditrysia</taxon>
        <taxon>Tortricoidea</taxon>
        <taxon>Tortricidae</taxon>
        <taxon>Tortricinae</taxon>
        <taxon>Choristoneura</taxon>
    </lineage>
</organism>
<protein>
    <submittedName>
        <fullName evidence="1">Uncharacterized protein</fullName>
    </submittedName>
</protein>